<evidence type="ECO:0000313" key="1">
    <source>
        <dbReference type="EMBL" id="PSR81445.1"/>
    </source>
</evidence>
<protein>
    <submittedName>
        <fullName evidence="1">Uncharacterized protein</fullName>
    </submittedName>
</protein>
<dbReference type="OrthoDB" id="2800937at2759"/>
<comment type="caution">
    <text evidence="1">The sequence shown here is derived from an EMBL/GenBank/DDBJ whole genome shotgun (WGS) entry which is preliminary data.</text>
</comment>
<name>A0A2R6NZL7_9APHY</name>
<proteinExistence type="predicted"/>
<reference evidence="1 2" key="1">
    <citation type="submission" date="2018-02" db="EMBL/GenBank/DDBJ databases">
        <title>Genome sequence of the basidiomycete white-rot fungus Phlebia centrifuga.</title>
        <authorList>
            <person name="Granchi Z."/>
            <person name="Peng M."/>
            <person name="de Vries R.P."/>
            <person name="Hilden K."/>
            <person name="Makela M.R."/>
            <person name="Grigoriev I."/>
            <person name="Riley R."/>
        </authorList>
    </citation>
    <scope>NUCLEOTIDE SEQUENCE [LARGE SCALE GENOMIC DNA]</scope>
    <source>
        <strain evidence="1 2">FBCC195</strain>
    </source>
</reference>
<dbReference type="EMBL" id="MLYV02000618">
    <property type="protein sequence ID" value="PSR81445.1"/>
    <property type="molecule type" value="Genomic_DNA"/>
</dbReference>
<dbReference type="AlphaFoldDB" id="A0A2R6NZL7"/>
<accession>A0A2R6NZL7</accession>
<gene>
    <name evidence="1" type="ORF">PHLCEN_2v6373</name>
</gene>
<dbReference type="Proteomes" id="UP000186601">
    <property type="component" value="Unassembled WGS sequence"/>
</dbReference>
<keyword evidence="2" id="KW-1185">Reference proteome</keyword>
<organism evidence="1 2">
    <name type="scientific">Hermanssonia centrifuga</name>
    <dbReference type="NCBI Taxonomy" id="98765"/>
    <lineage>
        <taxon>Eukaryota</taxon>
        <taxon>Fungi</taxon>
        <taxon>Dikarya</taxon>
        <taxon>Basidiomycota</taxon>
        <taxon>Agaricomycotina</taxon>
        <taxon>Agaricomycetes</taxon>
        <taxon>Polyporales</taxon>
        <taxon>Meruliaceae</taxon>
        <taxon>Hermanssonia</taxon>
    </lineage>
</organism>
<sequence length="125" mass="14187">MCHRAYTRLCTLPELHPLHGLISRAAKHYPKQHHLALHELAHMYQLRPDSIETILPARFGPYWRPKHSIEITEDKDAAREGKKKWRRKDSIRVYMDGSDVDGGVGAAAVLYNVGNGASIMALMTM</sequence>
<evidence type="ECO:0000313" key="2">
    <source>
        <dbReference type="Proteomes" id="UP000186601"/>
    </source>
</evidence>